<gene>
    <name evidence="16" type="ordered locus">KNP414_03396</name>
</gene>
<dbReference type="GO" id="GO:0000155">
    <property type="term" value="F:phosphorelay sensor kinase activity"/>
    <property type="evidence" value="ECO:0007669"/>
    <property type="project" value="InterPro"/>
</dbReference>
<dbReference type="InterPro" id="IPR004358">
    <property type="entry name" value="Sig_transdc_His_kin-like_C"/>
</dbReference>
<dbReference type="Gene3D" id="3.30.565.10">
    <property type="entry name" value="Histidine kinase-like ATPase, C-terminal domain"/>
    <property type="match status" value="1"/>
</dbReference>
<dbReference type="RefSeq" id="WP_013917112.1">
    <property type="nucleotide sequence ID" value="NC_015690.1"/>
</dbReference>
<evidence type="ECO:0000256" key="3">
    <source>
        <dbReference type="ARBA" id="ARBA00012438"/>
    </source>
</evidence>
<dbReference type="InterPro" id="IPR036097">
    <property type="entry name" value="HisK_dim/P_sf"/>
</dbReference>
<dbReference type="PROSITE" id="PS50109">
    <property type="entry name" value="HIS_KIN"/>
    <property type="match status" value="1"/>
</dbReference>
<dbReference type="HOGENOM" id="CLU_000445_13_1_9"/>
<evidence type="ECO:0000256" key="11">
    <source>
        <dbReference type="ARBA" id="ARBA00022989"/>
    </source>
</evidence>
<dbReference type="Proteomes" id="UP000006620">
    <property type="component" value="Chromosome"/>
</dbReference>
<keyword evidence="6" id="KW-0808">Transferase</keyword>
<feature type="domain" description="Histidine kinase" evidence="15">
    <location>
        <begin position="120"/>
        <end position="327"/>
    </location>
</feature>
<dbReference type="PRINTS" id="PR00344">
    <property type="entry name" value="BCTRLSENSOR"/>
</dbReference>
<dbReference type="GO" id="GO:0004721">
    <property type="term" value="F:phosphoprotein phosphatase activity"/>
    <property type="evidence" value="ECO:0007669"/>
    <property type="project" value="TreeGrafter"/>
</dbReference>
<evidence type="ECO:0000256" key="1">
    <source>
        <dbReference type="ARBA" id="ARBA00000085"/>
    </source>
</evidence>
<dbReference type="AlphaFoldDB" id="F8F8P2"/>
<dbReference type="SMART" id="SM00388">
    <property type="entry name" value="HisKA"/>
    <property type="match status" value="1"/>
</dbReference>
<evidence type="ECO:0000256" key="5">
    <source>
        <dbReference type="ARBA" id="ARBA00022553"/>
    </source>
</evidence>
<dbReference type="CDD" id="cd00082">
    <property type="entry name" value="HisKA"/>
    <property type="match status" value="1"/>
</dbReference>
<proteinExistence type="predicted"/>
<evidence type="ECO:0000256" key="6">
    <source>
        <dbReference type="ARBA" id="ARBA00022679"/>
    </source>
</evidence>
<dbReference type="PATRIC" id="fig|1036673.3.peg.3118"/>
<keyword evidence="11 14" id="KW-1133">Transmembrane helix</keyword>
<comment type="catalytic activity">
    <reaction evidence="1">
        <text>ATP + protein L-histidine = ADP + protein N-phospho-L-histidine.</text>
        <dbReference type="EC" id="2.7.13.3"/>
    </reaction>
</comment>
<keyword evidence="8" id="KW-0547">Nucleotide-binding</keyword>
<dbReference type="Pfam" id="PF02518">
    <property type="entry name" value="HATPase_c"/>
    <property type="match status" value="1"/>
</dbReference>
<dbReference type="InterPro" id="IPR003661">
    <property type="entry name" value="HisK_dim/P_dom"/>
</dbReference>
<evidence type="ECO:0000313" key="17">
    <source>
        <dbReference type="Proteomes" id="UP000006620"/>
    </source>
</evidence>
<dbReference type="Gene3D" id="1.10.287.130">
    <property type="match status" value="1"/>
</dbReference>
<evidence type="ECO:0000313" key="16">
    <source>
        <dbReference type="EMBL" id="AEI41954.1"/>
    </source>
</evidence>
<name>F8F8P2_PAEMK</name>
<dbReference type="GO" id="GO:0005886">
    <property type="term" value="C:plasma membrane"/>
    <property type="evidence" value="ECO:0007669"/>
    <property type="project" value="UniProtKB-SubCell"/>
</dbReference>
<dbReference type="InterPro" id="IPR036890">
    <property type="entry name" value="HATPase_C_sf"/>
</dbReference>
<keyword evidence="4" id="KW-1003">Cell membrane</keyword>
<feature type="transmembrane region" description="Helical" evidence="14">
    <location>
        <begin position="9"/>
        <end position="28"/>
    </location>
</feature>
<dbReference type="SMART" id="SM00387">
    <property type="entry name" value="HATPase_c"/>
    <property type="match status" value="1"/>
</dbReference>
<dbReference type="EC" id="2.7.13.3" evidence="3"/>
<dbReference type="PANTHER" id="PTHR45453">
    <property type="entry name" value="PHOSPHATE REGULON SENSOR PROTEIN PHOR"/>
    <property type="match status" value="1"/>
</dbReference>
<dbReference type="SUPFAM" id="SSF55874">
    <property type="entry name" value="ATPase domain of HSP90 chaperone/DNA topoisomerase II/histidine kinase"/>
    <property type="match status" value="1"/>
</dbReference>
<keyword evidence="10" id="KW-0067">ATP-binding</keyword>
<protein>
    <recommendedName>
        <fullName evidence="3">histidine kinase</fullName>
        <ecNumber evidence="3">2.7.13.3</ecNumber>
    </recommendedName>
</protein>
<evidence type="ECO:0000259" key="15">
    <source>
        <dbReference type="PROSITE" id="PS50109"/>
    </source>
</evidence>
<evidence type="ECO:0000256" key="2">
    <source>
        <dbReference type="ARBA" id="ARBA00004651"/>
    </source>
</evidence>
<comment type="subcellular location">
    <subcellularLocation>
        <location evidence="2">Cell membrane</location>
        <topology evidence="2">Multi-pass membrane protein</topology>
    </subcellularLocation>
</comment>
<dbReference type="SUPFAM" id="SSF47384">
    <property type="entry name" value="Homodimeric domain of signal transducing histidine kinase"/>
    <property type="match status" value="1"/>
</dbReference>
<dbReference type="InterPro" id="IPR003594">
    <property type="entry name" value="HATPase_dom"/>
</dbReference>
<evidence type="ECO:0000256" key="12">
    <source>
        <dbReference type="ARBA" id="ARBA00023012"/>
    </source>
</evidence>
<keyword evidence="13 14" id="KW-0472">Membrane</keyword>
<evidence type="ECO:0000256" key="10">
    <source>
        <dbReference type="ARBA" id="ARBA00022840"/>
    </source>
</evidence>
<keyword evidence="9" id="KW-0418">Kinase</keyword>
<keyword evidence="12" id="KW-0902">Two-component regulatory system</keyword>
<dbReference type="FunFam" id="3.30.565.10:FF:000057">
    <property type="entry name" value="Sensor histidine kinase"/>
    <property type="match status" value="1"/>
</dbReference>
<sequence length="335" mass="38819">MKLFLRDHLVLIAVHLIQLTLVLLVYVLDGFRDWKTGLYAMFLGLFVLAAYLVYKYATHRDYYARLSRPLESLDESVRPAGKAPVPRALGELLQSQYRHYREQLQEEAHRKQEHLTFIHQWVHQMKTPLSVIHLTVQERRDEQAANIREEAERLDRGLETVLYAARLESMEQDMQVEPARLRELAGSVIHEHKRLFIRSGVFPDNRIDEDLTVETDVKWMRFVLSQLLSNAIKYSAGSGEKITFAAVRQGEEIILEIRDRGVGIPASDMKRVFRPFFTGENGRTFRESTGMGLYLVKQICATLQHPVELESEAGQGTTVRIRFQGIEPYTRVRKL</sequence>
<accession>F8F8P2</accession>
<keyword evidence="5" id="KW-0597">Phosphoprotein</keyword>
<evidence type="ECO:0000256" key="13">
    <source>
        <dbReference type="ARBA" id="ARBA00023136"/>
    </source>
</evidence>
<feature type="transmembrane region" description="Helical" evidence="14">
    <location>
        <begin position="34"/>
        <end position="54"/>
    </location>
</feature>
<dbReference type="GO" id="GO:0005524">
    <property type="term" value="F:ATP binding"/>
    <property type="evidence" value="ECO:0007669"/>
    <property type="project" value="UniProtKB-KW"/>
</dbReference>
<dbReference type="InterPro" id="IPR050351">
    <property type="entry name" value="BphY/WalK/GraS-like"/>
</dbReference>
<dbReference type="EMBL" id="CP002869">
    <property type="protein sequence ID" value="AEI41954.1"/>
    <property type="molecule type" value="Genomic_DNA"/>
</dbReference>
<organism evidence="16 17">
    <name type="scientific">Paenibacillus mucilaginosus (strain KNP414)</name>
    <dbReference type="NCBI Taxonomy" id="1036673"/>
    <lineage>
        <taxon>Bacteria</taxon>
        <taxon>Bacillati</taxon>
        <taxon>Bacillota</taxon>
        <taxon>Bacilli</taxon>
        <taxon>Bacillales</taxon>
        <taxon>Paenibacillaceae</taxon>
        <taxon>Paenibacillus</taxon>
    </lineage>
</organism>
<evidence type="ECO:0000256" key="7">
    <source>
        <dbReference type="ARBA" id="ARBA00022692"/>
    </source>
</evidence>
<reference evidence="16 17" key="2">
    <citation type="journal article" date="2013" name="Genome Announc.">
        <title>Genome Sequence of Growth-Improving Paenibacillus mucilaginosus Strain KNP414.</title>
        <authorList>
            <person name="Lu J.J."/>
            <person name="Wang J.F."/>
            <person name="Hu X.F."/>
        </authorList>
    </citation>
    <scope>NUCLEOTIDE SEQUENCE [LARGE SCALE GENOMIC DNA]</scope>
    <source>
        <strain evidence="16 17">KNP414</strain>
    </source>
</reference>
<evidence type="ECO:0000256" key="14">
    <source>
        <dbReference type="SAM" id="Phobius"/>
    </source>
</evidence>
<evidence type="ECO:0000256" key="9">
    <source>
        <dbReference type="ARBA" id="ARBA00022777"/>
    </source>
</evidence>
<dbReference type="KEGG" id="pms:KNP414_03396"/>
<evidence type="ECO:0000256" key="4">
    <source>
        <dbReference type="ARBA" id="ARBA00022475"/>
    </source>
</evidence>
<evidence type="ECO:0000256" key="8">
    <source>
        <dbReference type="ARBA" id="ARBA00022741"/>
    </source>
</evidence>
<dbReference type="PANTHER" id="PTHR45453:SF2">
    <property type="entry name" value="HISTIDINE KINASE"/>
    <property type="match status" value="1"/>
</dbReference>
<dbReference type="GO" id="GO:0016036">
    <property type="term" value="P:cellular response to phosphate starvation"/>
    <property type="evidence" value="ECO:0007669"/>
    <property type="project" value="TreeGrafter"/>
</dbReference>
<reference evidence="17" key="1">
    <citation type="submission" date="2011-06" db="EMBL/GenBank/DDBJ databases">
        <title>Complete genome sequence of Paenibacillus mucilaginosus KNP414.</title>
        <authorList>
            <person name="Wang J."/>
            <person name="Hu S."/>
            <person name="Hu X."/>
            <person name="Zhang B."/>
            <person name="Dong D."/>
            <person name="Zhang S."/>
            <person name="Zhao K."/>
            <person name="Wu D."/>
        </authorList>
    </citation>
    <scope>NUCLEOTIDE SEQUENCE [LARGE SCALE GENOMIC DNA]</scope>
    <source>
        <strain evidence="17">KNP414</strain>
    </source>
</reference>
<dbReference type="InterPro" id="IPR005467">
    <property type="entry name" value="His_kinase_dom"/>
</dbReference>
<keyword evidence="7 14" id="KW-0812">Transmembrane</keyword>